<feature type="compositionally biased region" description="Polar residues" evidence="1">
    <location>
        <begin position="441"/>
        <end position="458"/>
    </location>
</feature>
<dbReference type="RefSeq" id="XP_007513022.1">
    <property type="nucleotide sequence ID" value="XM_007512960.1"/>
</dbReference>
<feature type="compositionally biased region" description="Basic residues" evidence="1">
    <location>
        <begin position="1"/>
        <end position="17"/>
    </location>
</feature>
<feature type="compositionally biased region" description="Polar residues" evidence="1">
    <location>
        <begin position="176"/>
        <end position="188"/>
    </location>
</feature>
<organism evidence="2 3">
    <name type="scientific">Bathycoccus prasinos</name>
    <dbReference type="NCBI Taxonomy" id="41875"/>
    <lineage>
        <taxon>Eukaryota</taxon>
        <taxon>Viridiplantae</taxon>
        <taxon>Chlorophyta</taxon>
        <taxon>Mamiellophyceae</taxon>
        <taxon>Mamiellales</taxon>
        <taxon>Bathycoccaceae</taxon>
        <taxon>Bathycoccus</taxon>
    </lineage>
</organism>
<feature type="compositionally biased region" description="Gly residues" evidence="1">
    <location>
        <begin position="414"/>
        <end position="433"/>
    </location>
</feature>
<dbReference type="InterPro" id="IPR053019">
    <property type="entry name" value="GATA_zinc_finger"/>
</dbReference>
<dbReference type="KEGG" id="bpg:Bathy05g04050"/>
<feature type="compositionally biased region" description="Low complexity" evidence="1">
    <location>
        <begin position="389"/>
        <end position="405"/>
    </location>
</feature>
<feature type="compositionally biased region" description="Low complexity" evidence="1">
    <location>
        <begin position="785"/>
        <end position="795"/>
    </location>
</feature>
<evidence type="ECO:0000313" key="2">
    <source>
        <dbReference type="EMBL" id="CCO16580.1"/>
    </source>
</evidence>
<dbReference type="PANTHER" id="PTHR23353">
    <property type="entry name" value="RAB-GAP/TBC-RELATED"/>
    <property type="match status" value="1"/>
</dbReference>
<feature type="compositionally biased region" description="Low complexity" evidence="1">
    <location>
        <begin position="226"/>
        <end position="238"/>
    </location>
</feature>
<feature type="compositionally biased region" description="Basic and acidic residues" evidence="1">
    <location>
        <begin position="1493"/>
        <end position="1505"/>
    </location>
</feature>
<feature type="compositionally biased region" description="Low complexity" evidence="1">
    <location>
        <begin position="882"/>
        <end position="893"/>
    </location>
</feature>
<feature type="compositionally biased region" description="Basic residues" evidence="1">
    <location>
        <begin position="1587"/>
        <end position="1596"/>
    </location>
</feature>
<feature type="compositionally biased region" description="Basic and acidic residues" evidence="1">
    <location>
        <begin position="239"/>
        <end position="269"/>
    </location>
</feature>
<feature type="compositionally biased region" description="Basic and acidic residues" evidence="1">
    <location>
        <begin position="771"/>
        <end position="783"/>
    </location>
</feature>
<feature type="compositionally biased region" description="Polar residues" evidence="1">
    <location>
        <begin position="124"/>
        <end position="151"/>
    </location>
</feature>
<evidence type="ECO:0000256" key="1">
    <source>
        <dbReference type="SAM" id="MobiDB-lite"/>
    </source>
</evidence>
<feature type="compositionally biased region" description="Polar residues" evidence="1">
    <location>
        <begin position="205"/>
        <end position="217"/>
    </location>
</feature>
<feature type="compositionally biased region" description="Polar residues" evidence="1">
    <location>
        <begin position="847"/>
        <end position="865"/>
    </location>
</feature>
<feature type="region of interest" description="Disordered" evidence="1">
    <location>
        <begin position="809"/>
        <end position="905"/>
    </location>
</feature>
<sequence>MSNHHHLHEHHHLHHRNTVTNRNTNANSNNTNTSSLPMIHSSDTLSPNWLRRSQTSIITPGAHLQIVWRGFFSLGREFMSYQNMDDMFDDEGPTTSNALRADSGVSDGNVSLNNDEETNDNETGSDATQILSNISEKQTRGGEQQTTSGGMTSKERQLRLMRKQREREREREQQQDETSVENTNTNSGERGGDVVNTNTNVNATREASQTSNMSQGSFEDHHHNENANNNTDNNNNNRGENDNENTNREHSEDTGVARDTLSNRDRDTNNNDNASEQPLFNNATELIARAPPMGFRIPGTAAGEGVARAHAAGNVLPDILRAKRVTSLDAEFPIVWDPVALLCLYPGSERSQEAFLKLAQSLKARREEMPEDVAETANVGGAGTPTVSNNNNNNNRDNNNNNNNDVTIPASTGGHHGPGNSSAGGSGGGGRGSGLLRERITASTQSFNDRSSLNSSHSHGNEREPGAEVVLSPLSTSVREQQQRATAEAAAATAAENTTGTTTSGSGELQRTPSMVEVSQTAVGVAAKVELPEGYVAYIVSQEQLPDLAYEAVAKERDLQQAPANAAGGYDPANASERQQRRMPGIARERFLADAANANVNTTSTNYTSSNTNFPTIEPLWVIIQTVEPLPAPQPIANVPAPDSRPARGILKGWTASQLGNYSKETGAVAGGAGGITQGATSEREPLHRRRTSHSGAGSGGGGMDTAGANAYLSTPLTAGGLTNADPRSQQQHQRRPTVVARAMNMHNVVSDGEYDTDNDSRGFGTSAGSRETDPDSIERDEGSEGANAGGSNISGAVVDEDANLFENVNANRPRSNIASDEETELTSGISNPSEDAKNKDDVSAVDDNNASLSVPANEQTQQTRSHLHKMRREPSSPQHRSTPSPASSPSSSDATEDDISPSSQGRALAALDAANRNSLVPQTSVNVTRVRKIPIQGARFALLGFEMDHPHVKFLLQKMESLGAIHVLLTHDKNDMAEKGLDLIVVHPPFLQLLHAKDFTQLEIRDFLRSRRARFALGLRHLELCIENERLLDPRIETAEVFPEGVILVVDDTTLAMGEEIVQKLVKLLGQAAAASAAASAAKGILHYNQEGARENPPWPWAIKLNNDTVQKLMLQKMQVARTDPDKAWRIENCLKLLHAHKATGDRAGRGARVLGIDWEEASHQPIQFPPQEVRDAVKLASRHGATCRSVFLVSENPETVAEARKYSKVVLSGDLHECCEWLEEVIKEMWAETKAARDEGPWVNVLGFPTVQQNPAATAVTKNAGLTPSSTAAAATPASTDVAAKSVEDAAANVAARIAARKAKESDTSARKEATPPPSTSDNNDGVMTRRDSEDSLQNDEKTKYLLMNSRPSNDIMPDFHTKTDVTLSDVNKHQTPWMPGALKTSAADHKKSKEEGVAPRGGDASMTLATPQPPGATNPSGPRTNYNNISGSTILTGANNNSSQKKKPKTVRFPTTIDDGGTMGAGRRRGRYSPPPSPPRTTSAISGDTADMRDTLSMREGEGEATDVSELDLEGSVDEKPIHPAESDGGGGVVGEGEEGGGKSDDNNSTPLTLKAEKKKRKSPPMKNTTTTTTTSPRRESPRNKKRQRHHQK</sequence>
<proteinExistence type="predicted"/>
<feature type="compositionally biased region" description="Basic and acidic residues" evidence="1">
    <location>
        <begin position="1389"/>
        <end position="1400"/>
    </location>
</feature>
<feature type="compositionally biased region" description="Basic and acidic residues" evidence="1">
    <location>
        <begin position="1520"/>
        <end position="1529"/>
    </location>
</feature>
<feature type="region of interest" description="Disordered" evidence="1">
    <location>
        <begin position="670"/>
        <end position="737"/>
    </location>
</feature>
<feature type="compositionally biased region" description="Basic and acidic residues" evidence="1">
    <location>
        <begin position="1304"/>
        <end position="1316"/>
    </location>
</feature>
<feature type="compositionally biased region" description="Basic and acidic residues" evidence="1">
    <location>
        <begin position="1330"/>
        <end position="1343"/>
    </location>
</feature>
<feature type="compositionally biased region" description="Polar residues" evidence="1">
    <location>
        <begin position="1420"/>
        <end position="1446"/>
    </location>
</feature>
<feature type="region of interest" description="Disordered" evidence="1">
    <location>
        <begin position="374"/>
        <end position="513"/>
    </location>
</feature>
<feature type="region of interest" description="Disordered" evidence="1">
    <location>
        <begin position="89"/>
        <end position="281"/>
    </location>
</feature>
<protein>
    <submittedName>
        <fullName evidence="2">Uncharacterized protein</fullName>
    </submittedName>
</protein>
<dbReference type="Proteomes" id="UP000198341">
    <property type="component" value="Chromosome 5"/>
</dbReference>
<dbReference type="PANTHER" id="PTHR23353:SF23">
    <property type="entry name" value="PROTEIN HAIRLESS"/>
    <property type="match status" value="1"/>
</dbReference>
<feature type="compositionally biased region" description="Acidic residues" evidence="1">
    <location>
        <begin position="1506"/>
        <end position="1519"/>
    </location>
</feature>
<gene>
    <name evidence="2" type="ORF">Bathy05g04050</name>
</gene>
<accession>K8EVU7</accession>
<feature type="compositionally biased region" description="Polar residues" evidence="1">
    <location>
        <begin position="473"/>
        <end position="484"/>
    </location>
</feature>
<dbReference type="GeneID" id="19015908"/>
<feature type="region of interest" description="Disordered" evidence="1">
    <location>
        <begin position="1303"/>
        <end position="1343"/>
    </location>
</feature>
<keyword evidence="3" id="KW-1185">Reference proteome</keyword>
<feature type="compositionally biased region" description="Low complexity" evidence="1">
    <location>
        <begin position="18"/>
        <end position="35"/>
    </location>
</feature>
<dbReference type="OrthoDB" id="498928at2759"/>
<feature type="compositionally biased region" description="Low complexity" evidence="1">
    <location>
        <begin position="194"/>
        <end position="204"/>
    </location>
</feature>
<feature type="compositionally biased region" description="Basic and acidic residues" evidence="1">
    <location>
        <begin position="153"/>
        <end position="174"/>
    </location>
</feature>
<feature type="region of interest" description="Disordered" evidence="1">
    <location>
        <begin position="1"/>
        <end position="40"/>
    </location>
</feature>
<reference evidence="2 3" key="1">
    <citation type="submission" date="2011-10" db="EMBL/GenBank/DDBJ databases">
        <authorList>
            <person name="Genoscope - CEA"/>
        </authorList>
    </citation>
    <scope>NUCLEOTIDE SEQUENCE [LARGE SCALE GENOMIC DNA]</scope>
    <source>
        <strain evidence="2 3">RCC 1105</strain>
    </source>
</reference>
<feature type="region of interest" description="Disordered" evidence="1">
    <location>
        <begin position="750"/>
        <end position="795"/>
    </location>
</feature>
<feature type="compositionally biased region" description="Low complexity" evidence="1">
    <location>
        <begin position="485"/>
        <end position="508"/>
    </location>
</feature>
<evidence type="ECO:0000313" key="3">
    <source>
        <dbReference type="Proteomes" id="UP000198341"/>
    </source>
</evidence>
<feature type="region of interest" description="Disordered" evidence="1">
    <location>
        <begin position="1373"/>
        <end position="1596"/>
    </location>
</feature>
<name>K8EVU7_9CHLO</name>
<feature type="compositionally biased region" description="Polar residues" evidence="1">
    <location>
        <begin position="809"/>
        <end position="819"/>
    </location>
</feature>
<dbReference type="EMBL" id="FO082274">
    <property type="protein sequence ID" value="CCO16580.1"/>
    <property type="molecule type" value="Genomic_DNA"/>
</dbReference>